<comment type="caution">
    <text evidence="1">The sequence shown here is derived from an EMBL/GenBank/DDBJ whole genome shotgun (WGS) entry which is preliminary data.</text>
</comment>
<dbReference type="PANTHER" id="PTHR39596:SF3">
    <property type="entry name" value="HETEROKARYON INCOMPATIBILITY DOMAIN-CONTAINING PROTEIN"/>
    <property type="match status" value="1"/>
</dbReference>
<dbReference type="HOGENOM" id="CLU_446231_0_0_1"/>
<dbReference type="PANTHER" id="PTHR39596">
    <property type="match status" value="1"/>
</dbReference>
<dbReference type="EMBL" id="AZNH01000024">
    <property type="protein sequence ID" value="KID86051.1"/>
    <property type="molecule type" value="Genomic_DNA"/>
</dbReference>
<dbReference type="Proteomes" id="UP000031192">
    <property type="component" value="Unassembled WGS sequence"/>
</dbReference>
<gene>
    <name evidence="1" type="ORF">MGU_06743</name>
</gene>
<protein>
    <submittedName>
        <fullName evidence="1">HET domain protein</fullName>
    </submittedName>
</protein>
<dbReference type="AlphaFoldDB" id="A0A0B4H8H2"/>
<keyword evidence="2" id="KW-1185">Reference proteome</keyword>
<evidence type="ECO:0000313" key="1">
    <source>
        <dbReference type="EMBL" id="KID86051.1"/>
    </source>
</evidence>
<accession>A0A0B4H8H2</accession>
<dbReference type="OrthoDB" id="2426273at2759"/>
<sequence>MPIAYHLILGQLKTLEYLVHLVVTAPKMDHILVASDDHAHKAIEVPYLDDERFRYDDLGLLSYPERVAVDVVRLAEDRDTSLRLNDSAPFIQAWLWFGLLGECLLVGLRDSSAPKRIHWENFIKTIANQRFVSLKELNNVLSETSARAMSAAFIEWRSQRLLACTRVAHNFVARALDTLKLPNATRKDETILSDTILVCLSVQILCQTLLEAMTSRSGIMPLELPPNVSLDAVNLLLKGAGWCPKDVDLLPKDVVYRFYLTNLRPRRIACEPGHRGRRGCSCHQGQGQATSPDSMIEPLHTRQTCQCTQHEMRGQDLKYGLKNDSMFIFKFPQAAKLSFDRIALPDISIETPPSTARFVAISHVRSVGLGNDGKNSLPFCQLTLIQVLVNQIDPPQNEQTDTPFWIDTMALPTDLSRRKPMLSSLRKVFGTATAVLVLDPSLSTHCFRSAEEALIQIRYSLWKQRLWTIEEAFFAKRLIFRFANRMVSLDELLTAFSASRPLRVQVLKPPTEILLVDHESMMSHLICFANDIHAAPENTIDKRELYRILRAGYLSSPKFRYFVEPGEFNLTKQACFAIQNTYRSTTSLNSSLDHVADRLGLVLDTFLGRKLE</sequence>
<proteinExistence type="predicted"/>
<name>A0A0B4H8H2_METGA</name>
<organism evidence="1 2">
    <name type="scientific">Metarhizium guizhouense (strain ARSEF 977)</name>
    <dbReference type="NCBI Taxonomy" id="1276136"/>
    <lineage>
        <taxon>Eukaryota</taxon>
        <taxon>Fungi</taxon>
        <taxon>Dikarya</taxon>
        <taxon>Ascomycota</taxon>
        <taxon>Pezizomycotina</taxon>
        <taxon>Sordariomycetes</taxon>
        <taxon>Hypocreomycetidae</taxon>
        <taxon>Hypocreales</taxon>
        <taxon>Clavicipitaceae</taxon>
        <taxon>Metarhizium</taxon>
    </lineage>
</organism>
<evidence type="ECO:0000313" key="2">
    <source>
        <dbReference type="Proteomes" id="UP000031192"/>
    </source>
</evidence>
<reference evidence="1 2" key="1">
    <citation type="journal article" date="2014" name="Proc. Natl. Acad. Sci. U.S.A.">
        <title>Trajectory and genomic determinants of fungal-pathogen speciation and host adaptation.</title>
        <authorList>
            <person name="Hu X."/>
            <person name="Xiao G."/>
            <person name="Zheng P."/>
            <person name="Shang Y."/>
            <person name="Su Y."/>
            <person name="Zhang X."/>
            <person name="Liu X."/>
            <person name="Zhan S."/>
            <person name="St Leger R.J."/>
            <person name="Wang C."/>
        </authorList>
    </citation>
    <scope>NUCLEOTIDE SEQUENCE [LARGE SCALE GENOMIC DNA]</scope>
    <source>
        <strain evidence="1 2">ARSEF 977</strain>
    </source>
</reference>